<feature type="transmembrane region" description="Helical" evidence="2">
    <location>
        <begin position="628"/>
        <end position="651"/>
    </location>
</feature>
<feature type="region of interest" description="Disordered" evidence="1">
    <location>
        <begin position="401"/>
        <end position="488"/>
    </location>
</feature>
<organism evidence="3 4">
    <name type="scientific">Drechslerella stenobrocha 248</name>
    <dbReference type="NCBI Taxonomy" id="1043628"/>
    <lineage>
        <taxon>Eukaryota</taxon>
        <taxon>Fungi</taxon>
        <taxon>Dikarya</taxon>
        <taxon>Ascomycota</taxon>
        <taxon>Pezizomycotina</taxon>
        <taxon>Orbiliomycetes</taxon>
        <taxon>Orbiliales</taxon>
        <taxon>Orbiliaceae</taxon>
        <taxon>Drechslerella</taxon>
    </lineage>
</organism>
<keyword evidence="2" id="KW-1133">Transmembrane helix</keyword>
<feature type="compositionally biased region" description="Low complexity" evidence="1">
    <location>
        <begin position="414"/>
        <end position="427"/>
    </location>
</feature>
<feature type="compositionally biased region" description="Polar residues" evidence="1">
    <location>
        <begin position="477"/>
        <end position="488"/>
    </location>
</feature>
<evidence type="ECO:0000313" key="3">
    <source>
        <dbReference type="EMBL" id="EWC45787.1"/>
    </source>
</evidence>
<keyword evidence="4" id="KW-1185">Reference proteome</keyword>
<evidence type="ECO:0000256" key="1">
    <source>
        <dbReference type="SAM" id="MobiDB-lite"/>
    </source>
</evidence>
<feature type="region of interest" description="Disordered" evidence="1">
    <location>
        <begin position="223"/>
        <end position="248"/>
    </location>
</feature>
<feature type="compositionally biased region" description="Low complexity" evidence="1">
    <location>
        <begin position="324"/>
        <end position="338"/>
    </location>
</feature>
<evidence type="ECO:0000256" key="2">
    <source>
        <dbReference type="SAM" id="Phobius"/>
    </source>
</evidence>
<keyword evidence="2" id="KW-0472">Membrane</keyword>
<name>W7HZY4_9PEZI</name>
<evidence type="ECO:0000313" key="4">
    <source>
        <dbReference type="Proteomes" id="UP000024837"/>
    </source>
</evidence>
<accession>W7HZY4</accession>
<gene>
    <name evidence="3" type="ORF">DRE_05124</name>
</gene>
<feature type="compositionally biased region" description="Polar residues" evidence="1">
    <location>
        <begin position="157"/>
        <end position="185"/>
    </location>
</feature>
<feature type="transmembrane region" description="Helical" evidence="2">
    <location>
        <begin position="586"/>
        <end position="606"/>
    </location>
</feature>
<dbReference type="HOGENOM" id="CLU_447563_0_0_1"/>
<feature type="compositionally biased region" description="Polar residues" evidence="1">
    <location>
        <begin position="61"/>
        <end position="73"/>
    </location>
</feature>
<proteinExistence type="predicted"/>
<dbReference type="OrthoDB" id="5353066at2759"/>
<feature type="compositionally biased region" description="Low complexity" evidence="1">
    <location>
        <begin position="97"/>
        <end position="121"/>
    </location>
</feature>
<feature type="region of interest" description="Disordered" evidence="1">
    <location>
        <begin position="1"/>
        <end position="207"/>
    </location>
</feature>
<protein>
    <submittedName>
        <fullName evidence="3">Uncharacterized protein</fullName>
    </submittedName>
</protein>
<feature type="region of interest" description="Disordered" evidence="1">
    <location>
        <begin position="308"/>
        <end position="345"/>
    </location>
</feature>
<dbReference type="AlphaFoldDB" id="W7HZY4"/>
<keyword evidence="2" id="KW-0812">Transmembrane</keyword>
<reference evidence="3 4" key="1">
    <citation type="submission" date="2013-05" db="EMBL/GenBank/DDBJ databases">
        <title>Drechslerella stenobrocha genome reveals carnivorous origination and mechanical trapping mechanism of predatory fungi.</title>
        <authorList>
            <person name="Liu X."/>
            <person name="Zhang W."/>
            <person name="Liu K."/>
        </authorList>
    </citation>
    <scope>NUCLEOTIDE SEQUENCE [LARGE SCALE GENOMIC DNA]</scope>
    <source>
        <strain evidence="3 4">248</strain>
    </source>
</reference>
<feature type="compositionally biased region" description="Polar residues" evidence="1">
    <location>
        <begin position="228"/>
        <end position="238"/>
    </location>
</feature>
<dbReference type="Proteomes" id="UP000024837">
    <property type="component" value="Unassembled WGS sequence"/>
</dbReference>
<feature type="compositionally biased region" description="Pro residues" evidence="1">
    <location>
        <begin position="36"/>
        <end position="48"/>
    </location>
</feature>
<dbReference type="EMBL" id="KI966424">
    <property type="protein sequence ID" value="EWC45787.1"/>
    <property type="molecule type" value="Genomic_DNA"/>
</dbReference>
<sequence>MEDASSEGESSRPQLHLSGLPPFIPVTLPKHLRHPSLPPPTGPLPRPPSITENEEIGARLSANSPLMTGSMRSKLTAFPFPTIPEMGTAPAQPETLSQLTTQTPKSPSSSQLSPSNFLVSSDSPASLARQPSAHTQASSDALGETPGPSTLYGPAALTSSTQGHRQSAISTSSDRSDYSGLSLTESHPDDSDDLMPATAPMGLSISNSTPLLHSQSLSFLRGDRRDSNLSLNSTTNGPNPGRGSRRESYVSGISIEDIQADSRRLSRISGLSYMSGGAAIVVSEEDTNLGRNSSISYKVHKVLPELTGVTPLKRDESSSGGEGPSEVQPISPISPISPGRLGSFKDPIRVHPADHRFEHTYRVRRASEAEEPIFVPVYTFEPPGKFPDRSRITAPKTVPRFVNHTPRNFSLPGRSTSKSTPRSSSDSAEMLLGGSGTFDGTDPYDIQAPETAYGAHMKTRRSSGPMLPVPRSPQALMPTSPTSHSSRVGQLPKIMQPLGAEKYFKKETASQRFEREHSHYFHDLDRVERAEGIASPNEPIHRPRYSFTARYGVPSMNRPPDAYIGDDINPGRWPDRYKRQKRIGRSLLCVCVLMPPMWLIMAVGLLDNLVLEMTDGDIWGVGQSEKVAAAWLGGIFCFSLVVAIITVGVVVL</sequence>